<dbReference type="PANTHER" id="PTHR15512">
    <property type="entry name" value="TERF1-INTERACTING NUCLEAR FACTOR 2"/>
    <property type="match status" value="1"/>
</dbReference>
<dbReference type="Pfam" id="PF14973">
    <property type="entry name" value="TINF2_N"/>
    <property type="match status" value="3"/>
</dbReference>
<feature type="region of interest" description="Disordered" evidence="1">
    <location>
        <begin position="404"/>
        <end position="437"/>
    </location>
</feature>
<feature type="domain" description="TERF1-interacting nuclear factor 2 N-terminal" evidence="2">
    <location>
        <begin position="449"/>
        <end position="502"/>
    </location>
</feature>
<keyword evidence="4" id="KW-1185">Reference proteome</keyword>
<sequence>MKTSYTSFSEVIYSLLDDPHERDMFYQKTLASDFDVKFDSSLQTLVRKLLLLLENVLPLPSLDQTSLWLGLAPSVLKECENILNEPEPLRNLFQHHKQNYIFTQENYVDDFIFQDLQTESALPLSSLRLLVSPLQLMSAALWGIVQHRAVKHYGLLEDFITAVQDNIPGALTYSERLNILIGLRAKVVLEMCNYDDLCYRENVEPHLKKMNDFIMEQTDKEGQSKMKASFAKFSKVIYSLLDDPHERDMFYQKTLTSEFDVNFDSSLETLTSLWLGLSSSVLKECEDILNQPEPLKNLIRHHKLNCIFAQGRNVDNLISPELQAECKATDSKMDEPRDFTVRTENVVPSVEVILSFDDEEDYNTSVLDPSDCSEENTIIQVYTHKTLLEHQKVCVSRYESEKQTTTKHSVSMKQAKSSDNFRRRKRPPSVLPPPARLSSAAHVRGSVGIVQHRAVKHYGLLEDFITAVQDNIPGALTYSERLNILIGLRAKVVLEMCNYDDLCNEKILSLI</sequence>
<dbReference type="GO" id="GO:0016233">
    <property type="term" value="P:telomere capping"/>
    <property type="evidence" value="ECO:0007669"/>
    <property type="project" value="InterPro"/>
</dbReference>
<comment type="caution">
    <text evidence="3">The sequence shown here is derived from an EMBL/GenBank/DDBJ whole genome shotgun (WGS) entry which is preliminary data.</text>
</comment>
<dbReference type="EMBL" id="JBBPFD010000001">
    <property type="protein sequence ID" value="KAK7945571.1"/>
    <property type="molecule type" value="Genomic_DNA"/>
</dbReference>
<gene>
    <name evidence="3" type="ORF">WMY93_001299</name>
</gene>
<feature type="domain" description="TERF1-interacting nuclear factor 2 N-terminal" evidence="2">
    <location>
        <begin position="142"/>
        <end position="275"/>
    </location>
</feature>
<evidence type="ECO:0000259" key="2">
    <source>
        <dbReference type="Pfam" id="PF14973"/>
    </source>
</evidence>
<dbReference type="Proteomes" id="UP001460270">
    <property type="component" value="Unassembled WGS sequence"/>
</dbReference>
<dbReference type="GO" id="GO:0042162">
    <property type="term" value="F:telomeric DNA binding"/>
    <property type="evidence" value="ECO:0007669"/>
    <property type="project" value="TreeGrafter"/>
</dbReference>
<proteinExistence type="predicted"/>
<dbReference type="InterPro" id="IPR039098">
    <property type="entry name" value="TINF2"/>
</dbReference>
<accession>A0AAW0Q1F4</accession>
<evidence type="ECO:0000313" key="4">
    <source>
        <dbReference type="Proteomes" id="UP001460270"/>
    </source>
</evidence>
<dbReference type="InterPro" id="IPR029400">
    <property type="entry name" value="TINF2_N"/>
</dbReference>
<evidence type="ECO:0000313" key="3">
    <source>
        <dbReference type="EMBL" id="KAK7945571.1"/>
    </source>
</evidence>
<dbReference type="GO" id="GO:0070187">
    <property type="term" value="C:shelterin complex"/>
    <property type="evidence" value="ECO:0007669"/>
    <property type="project" value="InterPro"/>
</dbReference>
<feature type="domain" description="TERF1-interacting nuclear factor 2 N-terminal" evidence="2">
    <location>
        <begin position="2"/>
        <end position="64"/>
    </location>
</feature>
<dbReference type="AlphaFoldDB" id="A0AAW0Q1F4"/>
<organism evidence="3 4">
    <name type="scientific">Mugilogobius chulae</name>
    <name type="common">yellowstripe goby</name>
    <dbReference type="NCBI Taxonomy" id="88201"/>
    <lineage>
        <taxon>Eukaryota</taxon>
        <taxon>Metazoa</taxon>
        <taxon>Chordata</taxon>
        <taxon>Craniata</taxon>
        <taxon>Vertebrata</taxon>
        <taxon>Euteleostomi</taxon>
        <taxon>Actinopterygii</taxon>
        <taxon>Neopterygii</taxon>
        <taxon>Teleostei</taxon>
        <taxon>Neoteleostei</taxon>
        <taxon>Acanthomorphata</taxon>
        <taxon>Gobiaria</taxon>
        <taxon>Gobiiformes</taxon>
        <taxon>Gobioidei</taxon>
        <taxon>Gobiidae</taxon>
        <taxon>Gobionellinae</taxon>
        <taxon>Mugilogobius</taxon>
    </lineage>
</organism>
<feature type="compositionally biased region" description="Polar residues" evidence="1">
    <location>
        <begin position="406"/>
        <end position="418"/>
    </location>
</feature>
<dbReference type="CDD" id="cd11657">
    <property type="entry name" value="TIN2_N"/>
    <property type="match status" value="1"/>
</dbReference>
<dbReference type="GO" id="GO:1904356">
    <property type="term" value="P:regulation of telomere maintenance via telomere lengthening"/>
    <property type="evidence" value="ECO:0007669"/>
    <property type="project" value="TreeGrafter"/>
</dbReference>
<dbReference type="PANTHER" id="PTHR15512:SF2">
    <property type="match status" value="1"/>
</dbReference>
<reference evidence="4" key="1">
    <citation type="submission" date="2024-04" db="EMBL/GenBank/DDBJ databases">
        <title>Salinicola lusitanus LLJ914,a marine bacterium isolated from the Okinawa Trough.</title>
        <authorList>
            <person name="Li J."/>
        </authorList>
    </citation>
    <scope>NUCLEOTIDE SEQUENCE [LARGE SCALE GENOMIC DNA]</scope>
</reference>
<protein>
    <recommendedName>
        <fullName evidence="2">TERF1-interacting nuclear factor 2 N-terminal domain-containing protein</fullName>
    </recommendedName>
</protein>
<name>A0AAW0Q1F4_9GOBI</name>
<evidence type="ECO:0000256" key="1">
    <source>
        <dbReference type="SAM" id="MobiDB-lite"/>
    </source>
</evidence>